<dbReference type="EMBL" id="LFJN01000011">
    <property type="protein sequence ID" value="KPI40884.1"/>
    <property type="molecule type" value="Genomic_DNA"/>
</dbReference>
<dbReference type="PROSITE" id="PS51257">
    <property type="entry name" value="PROKAR_LIPOPROTEIN"/>
    <property type="match status" value="1"/>
</dbReference>
<comment type="caution">
    <text evidence="1">The sequence shown here is derived from an EMBL/GenBank/DDBJ whole genome shotgun (WGS) entry which is preliminary data.</text>
</comment>
<proteinExistence type="predicted"/>
<dbReference type="AlphaFoldDB" id="A0A0N1H5E2"/>
<accession>A0A0N1H5E2</accession>
<keyword evidence="2" id="KW-1185">Reference proteome</keyword>
<sequence length="219" mass="23802">MRGDPFYSNGSVGACDGNACDYPANFTLSGWVAAQWNPHVRERYQALLSALANHPEVGSKIYGMNFPETAISVDESSNDFNNVTYFDGTLANAAFARSVFPPDVFVVQYVNFWPDAYADPLVLNASFAALQKTGVGVGGPDDIPGRKALEANVYPFMREYKGKLAIETIAVQEPDLAATNTTTGMPFTREGYTTFAEALGAEIIFWATSAPWLQGSDPW</sequence>
<dbReference type="Proteomes" id="UP000038010">
    <property type="component" value="Unassembled WGS sequence"/>
</dbReference>
<reference evidence="1 2" key="1">
    <citation type="submission" date="2015-06" db="EMBL/GenBank/DDBJ databases">
        <title>Draft genome of the ant-associated black yeast Phialophora attae CBS 131958.</title>
        <authorList>
            <person name="Moreno L.F."/>
            <person name="Stielow B.J."/>
            <person name="de Hoog S."/>
            <person name="Vicente V.A."/>
            <person name="Weiss V.A."/>
            <person name="de Vries M."/>
            <person name="Cruz L.M."/>
            <person name="Souza E.M."/>
        </authorList>
    </citation>
    <scope>NUCLEOTIDE SEQUENCE [LARGE SCALE GENOMIC DNA]</scope>
    <source>
        <strain evidence="1 2">CBS 131958</strain>
    </source>
</reference>
<organism evidence="1 2">
    <name type="scientific">Cyphellophora attinorum</name>
    <dbReference type="NCBI Taxonomy" id="1664694"/>
    <lineage>
        <taxon>Eukaryota</taxon>
        <taxon>Fungi</taxon>
        <taxon>Dikarya</taxon>
        <taxon>Ascomycota</taxon>
        <taxon>Pezizomycotina</taxon>
        <taxon>Eurotiomycetes</taxon>
        <taxon>Chaetothyriomycetidae</taxon>
        <taxon>Chaetothyriales</taxon>
        <taxon>Cyphellophoraceae</taxon>
        <taxon>Cyphellophora</taxon>
    </lineage>
</organism>
<gene>
    <name evidence="1" type="ORF">AB675_10692</name>
</gene>
<dbReference type="GeneID" id="28731360"/>
<dbReference type="VEuPathDB" id="FungiDB:AB675_10692"/>
<evidence type="ECO:0000313" key="1">
    <source>
        <dbReference type="EMBL" id="KPI40884.1"/>
    </source>
</evidence>
<dbReference type="RefSeq" id="XP_018000847.1">
    <property type="nucleotide sequence ID" value="XM_018139480.1"/>
</dbReference>
<protein>
    <submittedName>
        <fullName evidence="1">Uncharacterized protein</fullName>
    </submittedName>
</protein>
<evidence type="ECO:0000313" key="2">
    <source>
        <dbReference type="Proteomes" id="UP000038010"/>
    </source>
</evidence>
<name>A0A0N1H5E2_9EURO</name>
<dbReference type="OrthoDB" id="2362330at2759"/>